<comment type="subcellular location">
    <subcellularLocation>
        <location evidence="9">Cytoplasm</location>
    </subcellularLocation>
</comment>
<dbReference type="GO" id="GO:0004844">
    <property type="term" value="F:uracil DNA N-glycosylase activity"/>
    <property type="evidence" value="ECO:0007669"/>
    <property type="project" value="UniProtKB-UniRule"/>
</dbReference>
<dbReference type="AlphaFoldDB" id="A0A364K0L6"/>
<dbReference type="InterPro" id="IPR036895">
    <property type="entry name" value="Uracil-DNA_glycosylase-like_sf"/>
</dbReference>
<dbReference type="NCBIfam" id="NF003588">
    <property type="entry name" value="PRK05254.1-1"/>
    <property type="match status" value="1"/>
</dbReference>
<accession>A0A364K0L6</accession>
<dbReference type="Pfam" id="PF03167">
    <property type="entry name" value="UDG"/>
    <property type="match status" value="1"/>
</dbReference>
<dbReference type="NCBIfam" id="TIGR00628">
    <property type="entry name" value="ung"/>
    <property type="match status" value="1"/>
</dbReference>
<dbReference type="GO" id="GO:0097510">
    <property type="term" value="P:base-excision repair, AP site formation via deaminated base removal"/>
    <property type="evidence" value="ECO:0007669"/>
    <property type="project" value="TreeGrafter"/>
</dbReference>
<reference evidence="13 14" key="1">
    <citation type="submission" date="2018-06" db="EMBL/GenBank/DDBJ databases">
        <title>Thermoflavimicrobium daqus sp. nov., a thermophilic microbe isolated from Moutai-flavour Daqu.</title>
        <authorList>
            <person name="Wang X."/>
            <person name="Zhou H."/>
        </authorList>
    </citation>
    <scope>NUCLEOTIDE SEQUENCE [LARGE SCALE GENOMIC DNA]</scope>
    <source>
        <strain evidence="13 14">FBKL4.011</strain>
    </source>
</reference>
<dbReference type="Proteomes" id="UP000251213">
    <property type="component" value="Unassembled WGS sequence"/>
</dbReference>
<gene>
    <name evidence="9" type="primary">ung</name>
    <name evidence="13" type="ORF">DL897_17465</name>
</gene>
<evidence type="ECO:0000256" key="4">
    <source>
        <dbReference type="ARBA" id="ARBA00012030"/>
    </source>
</evidence>
<dbReference type="PANTHER" id="PTHR11264">
    <property type="entry name" value="URACIL-DNA GLYCOSYLASE"/>
    <property type="match status" value="1"/>
</dbReference>
<dbReference type="InterPro" id="IPR002043">
    <property type="entry name" value="UDG_fam1"/>
</dbReference>
<dbReference type="InterPro" id="IPR005122">
    <property type="entry name" value="Uracil-DNA_glycosylase-like"/>
</dbReference>
<comment type="caution">
    <text evidence="13">The sequence shown here is derived from an EMBL/GenBank/DDBJ whole genome shotgun (WGS) entry which is preliminary data.</text>
</comment>
<dbReference type="GO" id="GO:0005737">
    <property type="term" value="C:cytoplasm"/>
    <property type="evidence" value="ECO:0007669"/>
    <property type="project" value="UniProtKB-SubCell"/>
</dbReference>
<sequence>MRDYLTNDWSSILKEEFTKPYFQELETFLEEEYKTQVIYPKREEIFSALQLTSYTNTKVVILGQDPYHGEGQAHGLSFSVKPGVKLPPSLRNIYKELQADLGCSIPNHGHLVKWAKQGVLMLNTVLTVRDGKPNSHKKKGWEIFTNQVITALNQREQPIVFILWGKPAQEKKALITNSHHFIIESAHPSPLAAKKGFFNSKPFSKTNEFLHNIGSETIDWQIPNIES</sequence>
<reference evidence="13 14" key="2">
    <citation type="submission" date="2018-06" db="EMBL/GenBank/DDBJ databases">
        <authorList>
            <person name="Zhirakovskaya E."/>
        </authorList>
    </citation>
    <scope>NUCLEOTIDE SEQUENCE [LARGE SCALE GENOMIC DNA]</scope>
    <source>
        <strain evidence="13 14">FBKL4.011</strain>
    </source>
</reference>
<dbReference type="SUPFAM" id="SSF52141">
    <property type="entry name" value="Uracil-DNA glycosylase-like"/>
    <property type="match status" value="1"/>
</dbReference>
<dbReference type="Gene3D" id="3.40.470.10">
    <property type="entry name" value="Uracil-DNA glycosylase-like domain"/>
    <property type="match status" value="1"/>
</dbReference>
<dbReference type="EC" id="3.2.2.27" evidence="4 9"/>
<comment type="catalytic activity">
    <reaction evidence="1 9 11">
        <text>Hydrolyzes single-stranded DNA or mismatched double-stranded DNA and polynucleotides, releasing free uracil.</text>
        <dbReference type="EC" id="3.2.2.27"/>
    </reaction>
</comment>
<evidence type="ECO:0000256" key="11">
    <source>
        <dbReference type="RuleBase" id="RU003780"/>
    </source>
</evidence>
<evidence type="ECO:0000256" key="1">
    <source>
        <dbReference type="ARBA" id="ARBA00001400"/>
    </source>
</evidence>
<protein>
    <recommendedName>
        <fullName evidence="5 9">Uracil-DNA glycosylase</fullName>
        <shortName evidence="9">UDG</shortName>
        <ecNumber evidence="4 9">3.2.2.27</ecNumber>
    </recommendedName>
</protein>
<dbReference type="NCBIfam" id="NF003592">
    <property type="entry name" value="PRK05254.1-5"/>
    <property type="match status" value="1"/>
</dbReference>
<organism evidence="13 14">
    <name type="scientific">Thermoflavimicrobium daqui</name>
    <dbReference type="NCBI Taxonomy" id="2137476"/>
    <lineage>
        <taxon>Bacteria</taxon>
        <taxon>Bacillati</taxon>
        <taxon>Bacillota</taxon>
        <taxon>Bacilli</taxon>
        <taxon>Bacillales</taxon>
        <taxon>Thermoactinomycetaceae</taxon>
        <taxon>Thermoflavimicrobium</taxon>
    </lineage>
</organism>
<comment type="similarity">
    <text evidence="3 9 11">Belongs to the uracil-DNA glycosylase (UDG) superfamily. UNG family.</text>
</comment>
<comment type="function">
    <text evidence="2 9 11">Excises uracil residues from the DNA which can arise as a result of misincorporation of dUMP residues by DNA polymerase or due to deamination of cytosine.</text>
</comment>
<evidence type="ECO:0000256" key="2">
    <source>
        <dbReference type="ARBA" id="ARBA00002631"/>
    </source>
</evidence>
<evidence type="ECO:0000256" key="8">
    <source>
        <dbReference type="ARBA" id="ARBA00023204"/>
    </source>
</evidence>
<evidence type="ECO:0000256" key="10">
    <source>
        <dbReference type="PROSITE-ProRule" id="PRU10072"/>
    </source>
</evidence>
<evidence type="ECO:0000256" key="9">
    <source>
        <dbReference type="HAMAP-Rule" id="MF_00148"/>
    </source>
</evidence>
<evidence type="ECO:0000259" key="12">
    <source>
        <dbReference type="SMART" id="SM00986"/>
    </source>
</evidence>
<feature type="active site" description="Proton acceptor" evidence="9 10">
    <location>
        <position position="65"/>
    </location>
</feature>
<dbReference type="PROSITE" id="PS00130">
    <property type="entry name" value="U_DNA_GLYCOSYLASE"/>
    <property type="match status" value="1"/>
</dbReference>
<keyword evidence="6 9" id="KW-0227">DNA damage</keyword>
<evidence type="ECO:0000256" key="6">
    <source>
        <dbReference type="ARBA" id="ARBA00022763"/>
    </source>
</evidence>
<dbReference type="HAMAP" id="MF_00148">
    <property type="entry name" value="UDG"/>
    <property type="match status" value="1"/>
</dbReference>
<evidence type="ECO:0000256" key="7">
    <source>
        <dbReference type="ARBA" id="ARBA00022801"/>
    </source>
</evidence>
<dbReference type="NCBIfam" id="NF003591">
    <property type="entry name" value="PRK05254.1-4"/>
    <property type="match status" value="1"/>
</dbReference>
<keyword evidence="7 9" id="KW-0378">Hydrolase</keyword>
<dbReference type="FunFam" id="3.40.470.10:FF:000001">
    <property type="entry name" value="Uracil-DNA glycosylase"/>
    <property type="match status" value="1"/>
</dbReference>
<keyword evidence="14" id="KW-1185">Reference proteome</keyword>
<evidence type="ECO:0000313" key="14">
    <source>
        <dbReference type="Proteomes" id="UP000251213"/>
    </source>
</evidence>
<dbReference type="PANTHER" id="PTHR11264:SF0">
    <property type="entry name" value="URACIL-DNA GLYCOSYLASE"/>
    <property type="match status" value="1"/>
</dbReference>
<keyword evidence="8 9" id="KW-0234">DNA repair</keyword>
<evidence type="ECO:0000256" key="3">
    <source>
        <dbReference type="ARBA" id="ARBA00008184"/>
    </source>
</evidence>
<dbReference type="InterPro" id="IPR018085">
    <property type="entry name" value="Ura-DNA_Glyclase_AS"/>
</dbReference>
<dbReference type="NCBIfam" id="NF003589">
    <property type="entry name" value="PRK05254.1-2"/>
    <property type="match status" value="1"/>
</dbReference>
<dbReference type="SMART" id="SM00986">
    <property type="entry name" value="UDG"/>
    <property type="match status" value="1"/>
</dbReference>
<evidence type="ECO:0000313" key="13">
    <source>
        <dbReference type="EMBL" id="RAL21039.1"/>
    </source>
</evidence>
<dbReference type="EMBL" id="QJKK01000022">
    <property type="protein sequence ID" value="RAL21039.1"/>
    <property type="molecule type" value="Genomic_DNA"/>
</dbReference>
<dbReference type="SMART" id="SM00987">
    <property type="entry name" value="UreE_C"/>
    <property type="match status" value="1"/>
</dbReference>
<feature type="domain" description="Uracil-DNA glycosylase-like" evidence="12">
    <location>
        <begin position="50"/>
        <end position="210"/>
    </location>
</feature>
<dbReference type="OrthoDB" id="9804372at2"/>
<evidence type="ECO:0000256" key="5">
    <source>
        <dbReference type="ARBA" id="ARBA00018429"/>
    </source>
</evidence>
<dbReference type="RefSeq" id="WP_113660414.1">
    <property type="nucleotide sequence ID" value="NZ_KZ845684.1"/>
</dbReference>
<proteinExistence type="inferred from homology"/>
<name>A0A364K0L6_9BACL</name>
<dbReference type="CDD" id="cd10027">
    <property type="entry name" value="UDG-F1-like"/>
    <property type="match status" value="1"/>
</dbReference>
<keyword evidence="9" id="KW-0963">Cytoplasm</keyword>